<keyword evidence="4" id="KW-0547">Nucleotide-binding</keyword>
<dbReference type="CDD" id="cd18547">
    <property type="entry name" value="ABC_6TM_Tm288_like"/>
    <property type="match status" value="1"/>
</dbReference>
<evidence type="ECO:0000313" key="15">
    <source>
        <dbReference type="Proteomes" id="UP000198832"/>
    </source>
</evidence>
<dbReference type="Gene3D" id="1.20.1560.10">
    <property type="entry name" value="ABC transporter type 1, transmembrane domain"/>
    <property type="match status" value="1"/>
</dbReference>
<evidence type="ECO:0000256" key="3">
    <source>
        <dbReference type="ARBA" id="ARBA00022692"/>
    </source>
</evidence>
<comment type="function">
    <text evidence="8">ABC transporter involved in fatty acid import. Transmembrane domains (TMD) form a pore in the membrane and the ATP-binding domain (NBD) is responsible for energy generation.</text>
</comment>
<evidence type="ECO:0000256" key="1">
    <source>
        <dbReference type="ARBA" id="ARBA00004651"/>
    </source>
</evidence>
<evidence type="ECO:0000256" key="9">
    <source>
        <dbReference type="ARBA" id="ARBA00061644"/>
    </source>
</evidence>
<dbReference type="SMART" id="SM00382">
    <property type="entry name" value="AAA"/>
    <property type="match status" value="1"/>
</dbReference>
<evidence type="ECO:0000256" key="5">
    <source>
        <dbReference type="ARBA" id="ARBA00022840"/>
    </source>
</evidence>
<feature type="domain" description="ABC transmembrane type-1" evidence="13">
    <location>
        <begin position="58"/>
        <end position="382"/>
    </location>
</feature>
<dbReference type="Pfam" id="PF00664">
    <property type="entry name" value="ABC_membrane"/>
    <property type="match status" value="1"/>
</dbReference>
<dbReference type="InterPro" id="IPR011527">
    <property type="entry name" value="ABC1_TM_dom"/>
</dbReference>
<dbReference type="Proteomes" id="UP000198832">
    <property type="component" value="Unassembled WGS sequence"/>
</dbReference>
<dbReference type="InterPro" id="IPR003439">
    <property type="entry name" value="ABC_transporter-like_ATP-bd"/>
</dbReference>
<keyword evidence="2" id="KW-0813">Transport</keyword>
<sequence>MSTPAAKGGQQMKVTERIQMGGGPGRGPGGMVGQKASDFGPSAKRLIRRLAPQRVKLIGLMVLAVVSVVLSALAPRFLGHATDRVFAGALGRQLPAGSTVDQVVAGMRANGQDRLADVVQGMDHLVPGRGVDFTAVGHILLLVLALYVASNVFSFLQGLMLNGLVNRTVKGLRADVEEKLNVLPLEYFDSQPRGEILSRVTNDIDNISQSLQQTMSQLLTSVVSVVTILAMMFWISPLLALIALVSVPISMTVARQVMKRSQGQFVNQWRSTGRLNAHIEETFSGHELVRVFGRQADAEATFAERNEELHDAGFKAQFLSGLVMPVMMFIGNLNFVAVAVVGGLRVAHGALSVGDVQAFIQYSRQFNMPLTQIASMMNLLQSGVASAERVFELLDAPEQIPDRGGSLPDVSHGEHSGEVRFENVSFSYDPDKPLIEDLSLVAKPGQTVAIVGPTGAGKTTLVNLIMRFYELDGGRITLDGVDITEIPRSALRAQTGMVLQDTWLFEGTIRDNLLYGRPDATEEELLEAARATFVDRFVHSLPDGYDSIVDAEGGSLSAGERQLLTICRAFLAEPSLLILDEATSSVDTRTELLLQHAMAALRTDRTSFVIAHRLSTIRDADLILVMEDGAIVEQGNHDELLAAEGAYARLYASQFAAPADEEQVA</sequence>
<gene>
    <name evidence="14" type="ORF">SAMN04487968_108190</name>
</gene>
<protein>
    <recommendedName>
        <fullName evidence="10">Fatty acid ABC transporter ATP-binding/permease protein</fullName>
    </recommendedName>
</protein>
<comment type="subcellular location">
    <subcellularLocation>
        <location evidence="1">Cell membrane</location>
        <topology evidence="1">Multi-pass membrane protein</topology>
    </subcellularLocation>
</comment>
<comment type="similarity">
    <text evidence="9">Belongs to the ABC transporter superfamily. Lipid exporter (TC 3.A.1.106) family.</text>
</comment>
<dbReference type="InterPro" id="IPR039421">
    <property type="entry name" value="Type_1_exporter"/>
</dbReference>
<evidence type="ECO:0000256" key="7">
    <source>
        <dbReference type="ARBA" id="ARBA00023136"/>
    </source>
</evidence>
<evidence type="ECO:0000256" key="6">
    <source>
        <dbReference type="ARBA" id="ARBA00022989"/>
    </source>
</evidence>
<dbReference type="STRING" id="574651.SAMN04487968_108190"/>
<evidence type="ECO:0000259" key="12">
    <source>
        <dbReference type="PROSITE" id="PS50893"/>
    </source>
</evidence>
<dbReference type="PANTHER" id="PTHR43394">
    <property type="entry name" value="ATP-DEPENDENT PERMEASE MDL1, MITOCHONDRIAL"/>
    <property type="match status" value="1"/>
</dbReference>
<dbReference type="GO" id="GO:0005886">
    <property type="term" value="C:plasma membrane"/>
    <property type="evidence" value="ECO:0007669"/>
    <property type="project" value="UniProtKB-SubCell"/>
</dbReference>
<evidence type="ECO:0000256" key="4">
    <source>
        <dbReference type="ARBA" id="ARBA00022741"/>
    </source>
</evidence>
<name>A0A1I1KJY0_9ACTN</name>
<dbReference type="CDD" id="cd03254">
    <property type="entry name" value="ABCC_Glucan_exporter_like"/>
    <property type="match status" value="1"/>
</dbReference>
<dbReference type="PROSITE" id="PS00211">
    <property type="entry name" value="ABC_TRANSPORTER_1"/>
    <property type="match status" value="1"/>
</dbReference>
<proteinExistence type="inferred from homology"/>
<dbReference type="InterPro" id="IPR003593">
    <property type="entry name" value="AAA+_ATPase"/>
</dbReference>
<dbReference type="GO" id="GO:0015421">
    <property type="term" value="F:ABC-type oligopeptide transporter activity"/>
    <property type="evidence" value="ECO:0007669"/>
    <property type="project" value="TreeGrafter"/>
</dbReference>
<feature type="transmembrane region" description="Helical" evidence="11">
    <location>
        <begin position="55"/>
        <end position="74"/>
    </location>
</feature>
<dbReference type="PROSITE" id="PS50929">
    <property type="entry name" value="ABC_TM1F"/>
    <property type="match status" value="1"/>
</dbReference>
<evidence type="ECO:0000256" key="2">
    <source>
        <dbReference type="ARBA" id="ARBA00022448"/>
    </source>
</evidence>
<dbReference type="Gene3D" id="3.40.50.300">
    <property type="entry name" value="P-loop containing nucleotide triphosphate hydrolases"/>
    <property type="match status" value="1"/>
</dbReference>
<evidence type="ECO:0000256" key="10">
    <source>
        <dbReference type="ARBA" id="ARBA00071747"/>
    </source>
</evidence>
<dbReference type="GO" id="GO:0016887">
    <property type="term" value="F:ATP hydrolysis activity"/>
    <property type="evidence" value="ECO:0007669"/>
    <property type="project" value="InterPro"/>
</dbReference>
<dbReference type="SUPFAM" id="SSF52540">
    <property type="entry name" value="P-loop containing nucleoside triphosphate hydrolases"/>
    <property type="match status" value="1"/>
</dbReference>
<dbReference type="Pfam" id="PF00005">
    <property type="entry name" value="ABC_tran"/>
    <property type="match status" value="1"/>
</dbReference>
<dbReference type="InterPro" id="IPR027417">
    <property type="entry name" value="P-loop_NTPase"/>
</dbReference>
<dbReference type="FunFam" id="3.40.50.300:FF:000287">
    <property type="entry name" value="Multidrug ABC transporter ATP-binding protein"/>
    <property type="match status" value="1"/>
</dbReference>
<keyword evidence="7 11" id="KW-0472">Membrane</keyword>
<evidence type="ECO:0000259" key="13">
    <source>
        <dbReference type="PROSITE" id="PS50929"/>
    </source>
</evidence>
<dbReference type="InterPro" id="IPR036640">
    <property type="entry name" value="ABC1_TM_sf"/>
</dbReference>
<dbReference type="PANTHER" id="PTHR43394:SF1">
    <property type="entry name" value="ATP-BINDING CASSETTE SUB-FAMILY B MEMBER 10, MITOCHONDRIAL"/>
    <property type="match status" value="1"/>
</dbReference>
<keyword evidence="3 11" id="KW-0812">Transmembrane</keyword>
<dbReference type="OrthoDB" id="9806127at2"/>
<dbReference type="SUPFAM" id="SSF90123">
    <property type="entry name" value="ABC transporter transmembrane region"/>
    <property type="match status" value="1"/>
</dbReference>
<accession>A0A1I1KJY0</accession>
<evidence type="ECO:0000256" key="11">
    <source>
        <dbReference type="SAM" id="Phobius"/>
    </source>
</evidence>
<feature type="domain" description="ABC transporter" evidence="12">
    <location>
        <begin position="419"/>
        <end position="653"/>
    </location>
</feature>
<feature type="transmembrane region" description="Helical" evidence="11">
    <location>
        <begin position="322"/>
        <end position="344"/>
    </location>
</feature>
<reference evidence="14 15" key="1">
    <citation type="submission" date="2016-10" db="EMBL/GenBank/DDBJ databases">
        <authorList>
            <person name="de Groot N.N."/>
        </authorList>
    </citation>
    <scope>NUCLEOTIDE SEQUENCE [LARGE SCALE GENOMIC DNA]</scope>
    <source>
        <strain evidence="14 15">CGMCC 1.7056</strain>
    </source>
</reference>
<keyword evidence="6 11" id="KW-1133">Transmembrane helix</keyword>
<evidence type="ECO:0000256" key="8">
    <source>
        <dbReference type="ARBA" id="ARBA00055053"/>
    </source>
</evidence>
<organism evidence="14 15">
    <name type="scientific">Nocardioides terrae</name>
    <dbReference type="NCBI Taxonomy" id="574651"/>
    <lineage>
        <taxon>Bacteria</taxon>
        <taxon>Bacillati</taxon>
        <taxon>Actinomycetota</taxon>
        <taxon>Actinomycetes</taxon>
        <taxon>Propionibacteriales</taxon>
        <taxon>Nocardioidaceae</taxon>
        <taxon>Nocardioides</taxon>
    </lineage>
</organism>
<dbReference type="PROSITE" id="PS50893">
    <property type="entry name" value="ABC_TRANSPORTER_2"/>
    <property type="match status" value="1"/>
</dbReference>
<keyword evidence="15" id="KW-1185">Reference proteome</keyword>
<dbReference type="EMBL" id="FOLB01000008">
    <property type="protein sequence ID" value="SFC61087.1"/>
    <property type="molecule type" value="Genomic_DNA"/>
</dbReference>
<dbReference type="InterPro" id="IPR017871">
    <property type="entry name" value="ABC_transporter-like_CS"/>
</dbReference>
<feature type="transmembrane region" description="Helical" evidence="11">
    <location>
        <begin position="135"/>
        <end position="156"/>
    </location>
</feature>
<keyword evidence="5 14" id="KW-0067">ATP-binding</keyword>
<dbReference type="RefSeq" id="WP_091124237.1">
    <property type="nucleotide sequence ID" value="NZ_FOLB01000008.1"/>
</dbReference>
<dbReference type="AlphaFoldDB" id="A0A1I1KJY0"/>
<evidence type="ECO:0000313" key="14">
    <source>
        <dbReference type="EMBL" id="SFC61087.1"/>
    </source>
</evidence>
<dbReference type="GO" id="GO:0005524">
    <property type="term" value="F:ATP binding"/>
    <property type="evidence" value="ECO:0007669"/>
    <property type="project" value="UniProtKB-KW"/>
</dbReference>